<keyword evidence="8" id="KW-1015">Disulfide bond</keyword>
<feature type="transmembrane region" description="Helical" evidence="11">
    <location>
        <begin position="127"/>
        <end position="149"/>
    </location>
</feature>
<evidence type="ECO:0000256" key="2">
    <source>
        <dbReference type="ARBA" id="ARBA00006214"/>
    </source>
</evidence>
<keyword evidence="7 11" id="KW-0472">Membrane</keyword>
<dbReference type="GO" id="GO:0016491">
    <property type="term" value="F:oxidoreductase activity"/>
    <property type="evidence" value="ECO:0007669"/>
    <property type="project" value="UniProtKB-KW"/>
</dbReference>
<dbReference type="PANTHER" id="PTHR34573:SF1">
    <property type="entry name" value="VITAMIN K EPOXIDE REDUCTASE DOMAIN-CONTAINING PROTEIN"/>
    <property type="match status" value="1"/>
</dbReference>
<comment type="subcellular location">
    <subcellularLocation>
        <location evidence="1">Membrane</location>
        <topology evidence="1">Multi-pass membrane protein</topology>
    </subcellularLocation>
</comment>
<feature type="transmembrane region" description="Helical" evidence="11">
    <location>
        <begin position="169"/>
        <end position="190"/>
    </location>
</feature>
<dbReference type="GO" id="GO:0016020">
    <property type="term" value="C:membrane"/>
    <property type="evidence" value="ECO:0007669"/>
    <property type="project" value="UniProtKB-SubCell"/>
</dbReference>
<dbReference type="CDD" id="cd12916">
    <property type="entry name" value="VKOR_1"/>
    <property type="match status" value="1"/>
</dbReference>
<keyword evidence="6" id="KW-0560">Oxidoreductase</keyword>
<dbReference type="Gene3D" id="1.20.1440.130">
    <property type="entry name" value="VKOR domain"/>
    <property type="match status" value="1"/>
</dbReference>
<evidence type="ECO:0000256" key="4">
    <source>
        <dbReference type="ARBA" id="ARBA00022719"/>
    </source>
</evidence>
<gene>
    <name evidence="13" type="ORF">LUZ63_010382</name>
</gene>
<protein>
    <recommendedName>
        <fullName evidence="12">Vitamin K epoxide reductase domain-containing protein</fullName>
    </recommendedName>
</protein>
<dbReference type="SUPFAM" id="SSF52833">
    <property type="entry name" value="Thioredoxin-like"/>
    <property type="match status" value="1"/>
</dbReference>
<dbReference type="Gene3D" id="3.40.30.10">
    <property type="entry name" value="Glutaredoxin"/>
    <property type="match status" value="1"/>
</dbReference>
<evidence type="ECO:0000256" key="3">
    <source>
        <dbReference type="ARBA" id="ARBA00022692"/>
    </source>
</evidence>
<dbReference type="EMBL" id="JAMQYH010000003">
    <property type="protein sequence ID" value="KAJ1693684.1"/>
    <property type="molecule type" value="Genomic_DNA"/>
</dbReference>
<evidence type="ECO:0000259" key="12">
    <source>
        <dbReference type="SMART" id="SM00756"/>
    </source>
</evidence>
<evidence type="ECO:0000256" key="5">
    <source>
        <dbReference type="ARBA" id="ARBA00022989"/>
    </source>
</evidence>
<dbReference type="GO" id="GO:0048038">
    <property type="term" value="F:quinone binding"/>
    <property type="evidence" value="ECO:0007669"/>
    <property type="project" value="UniProtKB-KW"/>
</dbReference>
<dbReference type="InterPro" id="IPR044698">
    <property type="entry name" value="VKOR/LTO1"/>
</dbReference>
<dbReference type="PANTHER" id="PTHR34573">
    <property type="entry name" value="VKC DOMAIN-CONTAINING PROTEIN"/>
    <property type="match status" value="1"/>
</dbReference>
<comment type="similarity">
    <text evidence="2">Belongs to the VKOR family.</text>
</comment>
<name>A0A9Q0CGR8_9POAL</name>
<dbReference type="SMART" id="SM00756">
    <property type="entry name" value="VKc"/>
    <property type="match status" value="1"/>
</dbReference>
<dbReference type="Proteomes" id="UP001151287">
    <property type="component" value="Unassembled WGS sequence"/>
</dbReference>
<accession>A0A9Q0CGR8</accession>
<dbReference type="InterPro" id="IPR012932">
    <property type="entry name" value="VKOR"/>
</dbReference>
<evidence type="ECO:0000256" key="10">
    <source>
        <dbReference type="SAM" id="MobiDB-lite"/>
    </source>
</evidence>
<sequence>MAGFSSILSISRLSPLITPLRFKRYTGLGFKCQAGSSPQMDSDSTKKGSLSQMDSDSTKKGSLSQMDSDLTQKKGSLSGISSYTLSAALAGLGLLETGYLSYLKLTNSNAFCPIGGGSCGDVLDSDYSFVFGIPLPLIGMVAYSAVTLLSLQQLGIFSIPGVNKTDSQLLLIGTATSMATASAYFLYLLSTKFEGTSCSYCLISAFISFTLLFLLLMDYGLEKIGKSLGLQLAVAGMVIAALTNTYSSITPQSTSAEEFTLERYETEITKESTPFAIALAKHLHSIGAKMYGAFWCSHCNEQKEMFGKEAVKILDYVECFPDGAGKGRTMAVDCAVVGIEGFPTWVIKDQVLSGEQDLNTLADASGFVYQDNKPS</sequence>
<feature type="domain" description="Vitamin K epoxide reductase" evidence="12">
    <location>
        <begin position="79"/>
        <end position="219"/>
    </location>
</feature>
<feature type="compositionally biased region" description="Polar residues" evidence="10">
    <location>
        <begin position="34"/>
        <end position="66"/>
    </location>
</feature>
<keyword evidence="9" id="KW-0676">Redox-active center</keyword>
<keyword evidence="4" id="KW-0874">Quinone</keyword>
<feature type="transmembrane region" description="Helical" evidence="11">
    <location>
        <begin position="202"/>
        <end position="221"/>
    </location>
</feature>
<evidence type="ECO:0000256" key="7">
    <source>
        <dbReference type="ARBA" id="ARBA00023136"/>
    </source>
</evidence>
<evidence type="ECO:0000313" key="14">
    <source>
        <dbReference type="Proteomes" id="UP001151287"/>
    </source>
</evidence>
<feature type="region of interest" description="Disordered" evidence="10">
    <location>
        <begin position="33"/>
        <end position="66"/>
    </location>
</feature>
<evidence type="ECO:0000313" key="13">
    <source>
        <dbReference type="EMBL" id="KAJ1693684.1"/>
    </source>
</evidence>
<proteinExistence type="inferred from homology"/>
<evidence type="ECO:0000256" key="9">
    <source>
        <dbReference type="ARBA" id="ARBA00023284"/>
    </source>
</evidence>
<feature type="transmembrane region" description="Helical" evidence="11">
    <location>
        <begin position="228"/>
        <end position="246"/>
    </location>
</feature>
<evidence type="ECO:0000256" key="11">
    <source>
        <dbReference type="SAM" id="Phobius"/>
    </source>
</evidence>
<dbReference type="InterPro" id="IPR038354">
    <property type="entry name" value="VKOR_sf"/>
</dbReference>
<reference evidence="13" key="1">
    <citation type="journal article" date="2022" name="Cell">
        <title>Repeat-based holocentromeres influence genome architecture and karyotype evolution.</title>
        <authorList>
            <person name="Hofstatter P.G."/>
            <person name="Thangavel G."/>
            <person name="Lux T."/>
            <person name="Neumann P."/>
            <person name="Vondrak T."/>
            <person name="Novak P."/>
            <person name="Zhang M."/>
            <person name="Costa L."/>
            <person name="Castellani M."/>
            <person name="Scott A."/>
            <person name="Toegelov H."/>
            <person name="Fuchs J."/>
            <person name="Mata-Sucre Y."/>
            <person name="Dias Y."/>
            <person name="Vanzela A.L.L."/>
            <person name="Huettel B."/>
            <person name="Almeida C.C.S."/>
            <person name="Simkova H."/>
            <person name="Souza G."/>
            <person name="Pedrosa-Harand A."/>
            <person name="Macas J."/>
            <person name="Mayer K.F.X."/>
            <person name="Houben A."/>
            <person name="Marques A."/>
        </authorList>
    </citation>
    <scope>NUCLEOTIDE SEQUENCE</scope>
    <source>
        <strain evidence="13">RhyBre1mFocal</strain>
    </source>
</reference>
<evidence type="ECO:0000256" key="6">
    <source>
        <dbReference type="ARBA" id="ARBA00023002"/>
    </source>
</evidence>
<evidence type="ECO:0000256" key="1">
    <source>
        <dbReference type="ARBA" id="ARBA00004141"/>
    </source>
</evidence>
<evidence type="ECO:0000256" key="8">
    <source>
        <dbReference type="ARBA" id="ARBA00023157"/>
    </source>
</evidence>
<organism evidence="13 14">
    <name type="scientific">Rhynchospora breviuscula</name>
    <dbReference type="NCBI Taxonomy" id="2022672"/>
    <lineage>
        <taxon>Eukaryota</taxon>
        <taxon>Viridiplantae</taxon>
        <taxon>Streptophyta</taxon>
        <taxon>Embryophyta</taxon>
        <taxon>Tracheophyta</taxon>
        <taxon>Spermatophyta</taxon>
        <taxon>Magnoliopsida</taxon>
        <taxon>Liliopsida</taxon>
        <taxon>Poales</taxon>
        <taxon>Cyperaceae</taxon>
        <taxon>Cyperoideae</taxon>
        <taxon>Rhynchosporeae</taxon>
        <taxon>Rhynchospora</taxon>
    </lineage>
</organism>
<keyword evidence="5 11" id="KW-1133">Transmembrane helix</keyword>
<dbReference type="OrthoDB" id="343052at2759"/>
<dbReference type="Pfam" id="PF07884">
    <property type="entry name" value="VKOR"/>
    <property type="match status" value="1"/>
</dbReference>
<comment type="caution">
    <text evidence="13">The sequence shown here is derived from an EMBL/GenBank/DDBJ whole genome shotgun (WGS) entry which is preliminary data.</text>
</comment>
<keyword evidence="3 11" id="KW-0812">Transmembrane</keyword>
<dbReference type="AlphaFoldDB" id="A0A9Q0CGR8"/>
<dbReference type="InterPro" id="IPR036249">
    <property type="entry name" value="Thioredoxin-like_sf"/>
</dbReference>
<keyword evidence="14" id="KW-1185">Reference proteome</keyword>